<feature type="compositionally biased region" description="Basic and acidic residues" evidence="1">
    <location>
        <begin position="196"/>
        <end position="206"/>
    </location>
</feature>
<keyword evidence="3" id="KW-1185">Reference proteome</keyword>
<dbReference type="STRING" id="3818.A0A445CXN9"/>
<feature type="region of interest" description="Disordered" evidence="1">
    <location>
        <begin position="291"/>
        <end position="325"/>
    </location>
</feature>
<gene>
    <name evidence="2" type="ORF">Ahy_A06g030817</name>
</gene>
<sequence length="325" mass="37011">MEIGVDTDEDRLTFKRMVILYIQMAFLLPTTINKVSPIHMPPIFCLNTIREWNWGGHILDFLIKGISEHILKKKKSIDGCLYALMIVYFHDSKHKNKAADAILGPPWVMHWTRELLLERIKVETKSHVGIVKRAELKKKLARMKKKKRMWKKKKKTQKKKDISSKSDTATSSESDSEQDSEEPPETRKQLTRKAKKSEELERIIKEKSKKKVQTPPKKYALFSGFSKTKEKERNIEQRGENGRQRRGKRGRGRRNYARVRAEEEEEAAVVVRAITIALSVSADAIVVETGRKDDDAVSPSGPCTSPPSEGASIAVTGAESEKESS</sequence>
<organism evidence="2 3">
    <name type="scientific">Arachis hypogaea</name>
    <name type="common">Peanut</name>
    <dbReference type="NCBI Taxonomy" id="3818"/>
    <lineage>
        <taxon>Eukaryota</taxon>
        <taxon>Viridiplantae</taxon>
        <taxon>Streptophyta</taxon>
        <taxon>Embryophyta</taxon>
        <taxon>Tracheophyta</taxon>
        <taxon>Spermatophyta</taxon>
        <taxon>Magnoliopsida</taxon>
        <taxon>eudicotyledons</taxon>
        <taxon>Gunneridae</taxon>
        <taxon>Pentapetalae</taxon>
        <taxon>rosids</taxon>
        <taxon>fabids</taxon>
        <taxon>Fabales</taxon>
        <taxon>Fabaceae</taxon>
        <taxon>Papilionoideae</taxon>
        <taxon>50 kb inversion clade</taxon>
        <taxon>dalbergioids sensu lato</taxon>
        <taxon>Dalbergieae</taxon>
        <taxon>Pterocarpus clade</taxon>
        <taxon>Arachis</taxon>
    </lineage>
</organism>
<dbReference type="EMBL" id="SDMP01000006">
    <property type="protein sequence ID" value="RYR55634.1"/>
    <property type="molecule type" value="Genomic_DNA"/>
</dbReference>
<feature type="region of interest" description="Disordered" evidence="1">
    <location>
        <begin position="141"/>
        <end position="264"/>
    </location>
</feature>
<comment type="caution">
    <text evidence="2">The sequence shown here is derived from an EMBL/GenBank/DDBJ whole genome shotgun (WGS) entry which is preliminary data.</text>
</comment>
<name>A0A445CXN9_ARAHY</name>
<evidence type="ECO:0000313" key="3">
    <source>
        <dbReference type="Proteomes" id="UP000289738"/>
    </source>
</evidence>
<dbReference type="Proteomes" id="UP000289738">
    <property type="component" value="Chromosome A06"/>
</dbReference>
<reference evidence="2 3" key="1">
    <citation type="submission" date="2019-01" db="EMBL/GenBank/DDBJ databases">
        <title>Sequencing of cultivated peanut Arachis hypogaea provides insights into genome evolution and oil improvement.</title>
        <authorList>
            <person name="Chen X."/>
        </authorList>
    </citation>
    <scope>NUCLEOTIDE SEQUENCE [LARGE SCALE GENOMIC DNA]</scope>
    <source>
        <strain evidence="3">cv. Fuhuasheng</strain>
        <tissue evidence="2">Leaves</tissue>
    </source>
</reference>
<evidence type="ECO:0000256" key="1">
    <source>
        <dbReference type="SAM" id="MobiDB-lite"/>
    </source>
</evidence>
<protein>
    <submittedName>
        <fullName evidence="2">Uncharacterized protein</fullName>
    </submittedName>
</protein>
<feature type="compositionally biased region" description="Basic and acidic residues" evidence="1">
    <location>
        <begin position="227"/>
        <end position="243"/>
    </location>
</feature>
<accession>A0A445CXN9</accession>
<proteinExistence type="predicted"/>
<feature type="compositionally biased region" description="Basic residues" evidence="1">
    <location>
        <begin position="244"/>
        <end position="257"/>
    </location>
</feature>
<dbReference type="AlphaFoldDB" id="A0A445CXN9"/>
<dbReference type="PANTHER" id="PTHR34835">
    <property type="entry name" value="OS07G0283600 PROTEIN-RELATED"/>
    <property type="match status" value="1"/>
</dbReference>
<evidence type="ECO:0000313" key="2">
    <source>
        <dbReference type="EMBL" id="RYR55634.1"/>
    </source>
</evidence>
<feature type="compositionally biased region" description="Basic residues" evidence="1">
    <location>
        <begin position="141"/>
        <end position="158"/>
    </location>
</feature>
<feature type="compositionally biased region" description="Acidic residues" evidence="1">
    <location>
        <begin position="174"/>
        <end position="183"/>
    </location>
</feature>